<comment type="subcellular location">
    <subcellularLocation>
        <location evidence="1">Cell outer membrane</location>
    </subcellularLocation>
</comment>
<dbReference type="InterPro" id="IPR011990">
    <property type="entry name" value="TPR-like_helical_dom_sf"/>
</dbReference>
<dbReference type="RefSeq" id="WP_105718224.1">
    <property type="nucleotide sequence ID" value="NZ_PVBQ01000017.1"/>
</dbReference>
<dbReference type="Pfam" id="PF07980">
    <property type="entry name" value="SusD_RagB"/>
    <property type="match status" value="1"/>
</dbReference>
<dbReference type="Gene3D" id="1.25.40.390">
    <property type="match status" value="1"/>
</dbReference>
<dbReference type="Pfam" id="PF14322">
    <property type="entry name" value="SusD-like_3"/>
    <property type="match status" value="1"/>
</dbReference>
<keyword evidence="4" id="KW-0472">Membrane</keyword>
<proteinExistence type="inferred from homology"/>
<keyword evidence="9" id="KW-1185">Reference proteome</keyword>
<comment type="caution">
    <text evidence="8">The sequence shown here is derived from an EMBL/GenBank/DDBJ whole genome shotgun (WGS) entry which is preliminary data.</text>
</comment>
<dbReference type="InterPro" id="IPR012944">
    <property type="entry name" value="SusD_RagB_dom"/>
</dbReference>
<evidence type="ECO:0000256" key="1">
    <source>
        <dbReference type="ARBA" id="ARBA00004442"/>
    </source>
</evidence>
<dbReference type="Proteomes" id="UP000239711">
    <property type="component" value="Unassembled WGS sequence"/>
</dbReference>
<evidence type="ECO:0000259" key="6">
    <source>
        <dbReference type="Pfam" id="PF07980"/>
    </source>
</evidence>
<dbReference type="EMBL" id="PVBQ01000017">
    <property type="protein sequence ID" value="PRD46129.1"/>
    <property type="molecule type" value="Genomic_DNA"/>
</dbReference>
<evidence type="ECO:0000256" key="5">
    <source>
        <dbReference type="ARBA" id="ARBA00023237"/>
    </source>
</evidence>
<dbReference type="PROSITE" id="PS51257">
    <property type="entry name" value="PROKAR_LIPOPROTEIN"/>
    <property type="match status" value="1"/>
</dbReference>
<evidence type="ECO:0000256" key="2">
    <source>
        <dbReference type="ARBA" id="ARBA00006275"/>
    </source>
</evidence>
<evidence type="ECO:0000259" key="7">
    <source>
        <dbReference type="Pfam" id="PF14322"/>
    </source>
</evidence>
<keyword evidence="3" id="KW-0732">Signal</keyword>
<evidence type="ECO:0000256" key="3">
    <source>
        <dbReference type="ARBA" id="ARBA00022729"/>
    </source>
</evidence>
<evidence type="ECO:0000256" key="4">
    <source>
        <dbReference type="ARBA" id="ARBA00023136"/>
    </source>
</evidence>
<dbReference type="OrthoDB" id="993981at2"/>
<gene>
    <name evidence="8" type="ORF">C5745_17055</name>
</gene>
<organism evidence="8 9">
    <name type="scientific">Sphingobacterium haloxyli</name>
    <dbReference type="NCBI Taxonomy" id="2100533"/>
    <lineage>
        <taxon>Bacteria</taxon>
        <taxon>Pseudomonadati</taxon>
        <taxon>Bacteroidota</taxon>
        <taxon>Sphingobacteriia</taxon>
        <taxon>Sphingobacteriales</taxon>
        <taxon>Sphingobacteriaceae</taxon>
        <taxon>Sphingobacterium</taxon>
    </lineage>
</organism>
<keyword evidence="5" id="KW-0998">Cell outer membrane</keyword>
<evidence type="ECO:0000313" key="9">
    <source>
        <dbReference type="Proteomes" id="UP000239711"/>
    </source>
</evidence>
<feature type="domain" description="RagB/SusD" evidence="6">
    <location>
        <begin position="341"/>
        <end position="467"/>
    </location>
</feature>
<dbReference type="AlphaFoldDB" id="A0A2S9J024"/>
<feature type="domain" description="SusD-like N-terminal" evidence="7">
    <location>
        <begin position="43"/>
        <end position="225"/>
    </location>
</feature>
<reference evidence="8 9" key="1">
    <citation type="submission" date="2018-02" db="EMBL/GenBank/DDBJ databases">
        <title>The draft genome of Sphingobacterium sp. 5JN-11.</title>
        <authorList>
            <person name="Liu L."/>
            <person name="Li L."/>
            <person name="Liang L."/>
            <person name="Zhang X."/>
            <person name="Wang T."/>
        </authorList>
    </citation>
    <scope>NUCLEOTIDE SEQUENCE [LARGE SCALE GENOMIC DNA]</scope>
    <source>
        <strain evidence="8 9">5JN-11</strain>
    </source>
</reference>
<dbReference type="CDD" id="cd08977">
    <property type="entry name" value="SusD"/>
    <property type="match status" value="1"/>
</dbReference>
<protein>
    <submittedName>
        <fullName evidence="8">RagB/SusD family nutrient uptake outer membrane protein</fullName>
    </submittedName>
</protein>
<dbReference type="InterPro" id="IPR033985">
    <property type="entry name" value="SusD-like_N"/>
</dbReference>
<dbReference type="GO" id="GO:0009279">
    <property type="term" value="C:cell outer membrane"/>
    <property type="evidence" value="ECO:0007669"/>
    <property type="project" value="UniProtKB-SubCell"/>
</dbReference>
<sequence>MKSKHTITIIFAAFTLSSCSEDFINLMPISQQSADGFYRSASDMEQAVMAAYDALQDGAQYGGNGFDHFMEVRSDNTFNDNTTQEGGARAAFDNFTLSPSNFMLNNTWNSCYKGIQRCNIVLNRIDAIEMDETAKTQRKGEVQFIRALTYFNLVRIWGDVPLVTNEIEDAFEAFAHERTSTEEVYAQIIRDLQSAAESLPEVWDGNEGGRATRGAAKTLLGKVYLTTQDYGNALTQLEAVINSDVYGLLPDFADVFSVSNKNHRESIFEVQYKSGTNGEGNTITDPMQSGDVNNKPSPNIVRLFEENFDNRFESSIVYAFNSARSAKRIDTRGTDGSFGFNTMVLRYADVLLMVAEALNEQAYGNDEAFTYLNAVRDRADASLYDRTSLPDQQSFREAIALERRLELAFENHRWFDLLRTGKALQVMNDSEGVSALPFTMEEHDLLFPIPQAQIDASSGKLTPNPGYN</sequence>
<name>A0A2S9J024_9SPHI</name>
<dbReference type="SUPFAM" id="SSF48452">
    <property type="entry name" value="TPR-like"/>
    <property type="match status" value="1"/>
</dbReference>
<comment type="similarity">
    <text evidence="2">Belongs to the SusD family.</text>
</comment>
<accession>A0A2S9J024</accession>
<evidence type="ECO:0000313" key="8">
    <source>
        <dbReference type="EMBL" id="PRD46129.1"/>
    </source>
</evidence>